<proteinExistence type="predicted"/>
<gene>
    <name evidence="3" type="ORF">ACFSW8_12220</name>
</gene>
<comment type="caution">
    <text evidence="3">The sequence shown here is derived from an EMBL/GenBank/DDBJ whole genome shotgun (WGS) entry which is preliminary data.</text>
</comment>
<dbReference type="PANTHER" id="PTHR33619:SF3">
    <property type="entry name" value="POLYSACCHARIDE EXPORT PROTEIN GFCE-RELATED"/>
    <property type="match status" value="1"/>
</dbReference>
<evidence type="ECO:0000256" key="1">
    <source>
        <dbReference type="SAM" id="SignalP"/>
    </source>
</evidence>
<reference evidence="4" key="1">
    <citation type="journal article" date="2019" name="Int. J. Syst. Evol. Microbiol.">
        <title>The Global Catalogue of Microorganisms (GCM) 10K type strain sequencing project: providing services to taxonomists for standard genome sequencing and annotation.</title>
        <authorList>
            <consortium name="The Broad Institute Genomics Platform"/>
            <consortium name="The Broad Institute Genome Sequencing Center for Infectious Disease"/>
            <person name="Wu L."/>
            <person name="Ma J."/>
        </authorList>
    </citation>
    <scope>NUCLEOTIDE SEQUENCE [LARGE SCALE GENOMIC DNA]</scope>
    <source>
        <strain evidence="4">CCUG 57942</strain>
    </source>
</reference>
<dbReference type="PANTHER" id="PTHR33619">
    <property type="entry name" value="POLYSACCHARIDE EXPORT PROTEIN GFCE-RELATED"/>
    <property type="match status" value="1"/>
</dbReference>
<accession>A0ABW4ZDK9</accession>
<dbReference type="Proteomes" id="UP001597389">
    <property type="component" value="Unassembled WGS sequence"/>
</dbReference>
<keyword evidence="4" id="KW-1185">Reference proteome</keyword>
<dbReference type="Pfam" id="PF10531">
    <property type="entry name" value="SLBB"/>
    <property type="match status" value="1"/>
</dbReference>
<evidence type="ECO:0000313" key="4">
    <source>
        <dbReference type="Proteomes" id="UP001597389"/>
    </source>
</evidence>
<keyword evidence="1" id="KW-0732">Signal</keyword>
<dbReference type="InterPro" id="IPR019554">
    <property type="entry name" value="Soluble_ligand-bd"/>
</dbReference>
<name>A0ABW4ZDK9_9BACT</name>
<feature type="domain" description="Soluble ligand binding" evidence="2">
    <location>
        <begin position="116"/>
        <end position="166"/>
    </location>
</feature>
<feature type="signal peptide" evidence="1">
    <location>
        <begin position="1"/>
        <end position="19"/>
    </location>
</feature>
<evidence type="ECO:0000313" key="3">
    <source>
        <dbReference type="EMBL" id="MFD2159667.1"/>
    </source>
</evidence>
<protein>
    <submittedName>
        <fullName evidence="3">Polysaccharide biosynthesis/export family protein</fullName>
    </submittedName>
</protein>
<evidence type="ECO:0000259" key="2">
    <source>
        <dbReference type="Pfam" id="PF10531"/>
    </source>
</evidence>
<feature type="chain" id="PRO_5046361891" evidence="1">
    <location>
        <begin position="20"/>
        <end position="194"/>
    </location>
</feature>
<dbReference type="InterPro" id="IPR049712">
    <property type="entry name" value="Poly_export"/>
</dbReference>
<sequence length="194" mass="20905">MKKLIAFFLALFATGLALQAGSVSSGEKVTITIKGVPASEQASINGEYVVADNGLLYMPMLKSGVKASGSSSSTVARRIEEAYKGAKIYSNPRITIITVRDEIKLEGIGKRENQFVTVSGEVKRDGPVQYRNGMTIYEAIATAGGVDTFGAMNRVVLERNGRETKIDLKTSEGRRVKVQVGDNITVPQKNAFGR</sequence>
<dbReference type="RefSeq" id="WP_377089564.1">
    <property type="nucleotide sequence ID" value="NZ_JBHSJL010000014.1"/>
</dbReference>
<dbReference type="EMBL" id="JBHUJB010000049">
    <property type="protein sequence ID" value="MFD2159667.1"/>
    <property type="molecule type" value="Genomic_DNA"/>
</dbReference>
<dbReference type="Gene3D" id="3.10.560.10">
    <property type="entry name" value="Outer membrane lipoprotein wza domain like"/>
    <property type="match status" value="1"/>
</dbReference>
<organism evidence="3 4">
    <name type="scientific">Rubritalea tangerina</name>
    <dbReference type="NCBI Taxonomy" id="430798"/>
    <lineage>
        <taxon>Bacteria</taxon>
        <taxon>Pseudomonadati</taxon>
        <taxon>Verrucomicrobiota</taxon>
        <taxon>Verrucomicrobiia</taxon>
        <taxon>Verrucomicrobiales</taxon>
        <taxon>Rubritaleaceae</taxon>
        <taxon>Rubritalea</taxon>
    </lineage>
</organism>